<dbReference type="Proteomes" id="UP000821865">
    <property type="component" value="Chromosome 5"/>
</dbReference>
<name>A0ACB8CR79_DERSI</name>
<sequence length="195" mass="21661">MPAAEFCLAIIERGERAQAERYEIFLESLLHFCRELFNSRDEVLRPPDQPTIRSRRWVAYVTFLSELLEGLSGGYGENMATSYRSGTASTAKARSMMVLATLLCVSCHTILQPPSLYNPTEMDCLRTALITAGAALERVAPERIAALLREIHATLQMQGLPIRSRHVLLELTELQASGWQLSPAQQPDLSSGTGR</sequence>
<reference evidence="1" key="1">
    <citation type="submission" date="2020-05" db="EMBL/GenBank/DDBJ databases">
        <title>Large-scale comparative analyses of tick genomes elucidate their genetic diversity and vector capacities.</title>
        <authorList>
            <person name="Jia N."/>
            <person name="Wang J."/>
            <person name="Shi W."/>
            <person name="Du L."/>
            <person name="Sun Y."/>
            <person name="Zhan W."/>
            <person name="Jiang J."/>
            <person name="Wang Q."/>
            <person name="Zhang B."/>
            <person name="Ji P."/>
            <person name="Sakyi L.B."/>
            <person name="Cui X."/>
            <person name="Yuan T."/>
            <person name="Jiang B."/>
            <person name="Yang W."/>
            <person name="Lam T.T.-Y."/>
            <person name="Chang Q."/>
            <person name="Ding S."/>
            <person name="Wang X."/>
            <person name="Zhu J."/>
            <person name="Ruan X."/>
            <person name="Zhao L."/>
            <person name="Wei J."/>
            <person name="Que T."/>
            <person name="Du C."/>
            <person name="Cheng J."/>
            <person name="Dai P."/>
            <person name="Han X."/>
            <person name="Huang E."/>
            <person name="Gao Y."/>
            <person name="Liu J."/>
            <person name="Shao H."/>
            <person name="Ye R."/>
            <person name="Li L."/>
            <person name="Wei W."/>
            <person name="Wang X."/>
            <person name="Wang C."/>
            <person name="Yang T."/>
            <person name="Huo Q."/>
            <person name="Li W."/>
            <person name="Guo W."/>
            <person name="Chen H."/>
            <person name="Zhou L."/>
            <person name="Ni X."/>
            <person name="Tian J."/>
            <person name="Zhou Y."/>
            <person name="Sheng Y."/>
            <person name="Liu T."/>
            <person name="Pan Y."/>
            <person name="Xia L."/>
            <person name="Li J."/>
            <person name="Zhao F."/>
            <person name="Cao W."/>
        </authorList>
    </citation>
    <scope>NUCLEOTIDE SEQUENCE</scope>
    <source>
        <strain evidence="1">Dsil-2018</strain>
    </source>
</reference>
<organism evidence="1 2">
    <name type="scientific">Dermacentor silvarum</name>
    <name type="common">Tick</name>
    <dbReference type="NCBI Taxonomy" id="543639"/>
    <lineage>
        <taxon>Eukaryota</taxon>
        <taxon>Metazoa</taxon>
        <taxon>Ecdysozoa</taxon>
        <taxon>Arthropoda</taxon>
        <taxon>Chelicerata</taxon>
        <taxon>Arachnida</taxon>
        <taxon>Acari</taxon>
        <taxon>Parasitiformes</taxon>
        <taxon>Ixodida</taxon>
        <taxon>Ixodoidea</taxon>
        <taxon>Ixodidae</taxon>
        <taxon>Rhipicephalinae</taxon>
        <taxon>Dermacentor</taxon>
    </lineage>
</organism>
<keyword evidence="2" id="KW-1185">Reference proteome</keyword>
<protein>
    <submittedName>
        <fullName evidence="1">Uncharacterized protein</fullName>
    </submittedName>
</protein>
<proteinExistence type="predicted"/>
<evidence type="ECO:0000313" key="1">
    <source>
        <dbReference type="EMBL" id="KAH7949540.1"/>
    </source>
</evidence>
<comment type="caution">
    <text evidence="1">The sequence shown here is derived from an EMBL/GenBank/DDBJ whole genome shotgun (WGS) entry which is preliminary data.</text>
</comment>
<accession>A0ACB8CR79</accession>
<evidence type="ECO:0000313" key="2">
    <source>
        <dbReference type="Proteomes" id="UP000821865"/>
    </source>
</evidence>
<gene>
    <name evidence="1" type="ORF">HPB49_012152</name>
</gene>
<dbReference type="EMBL" id="CM023474">
    <property type="protein sequence ID" value="KAH7949540.1"/>
    <property type="molecule type" value="Genomic_DNA"/>
</dbReference>